<evidence type="ECO:0000256" key="1">
    <source>
        <dbReference type="ARBA" id="ARBA00004651"/>
    </source>
</evidence>
<dbReference type="PANTHER" id="PTHR42643:SF24">
    <property type="entry name" value="IONOTROPIC RECEPTOR 60A"/>
    <property type="match status" value="1"/>
</dbReference>
<feature type="chain" id="PRO_5007728975" description="Ionotropic glutamate receptor C-terminal domain-containing protein" evidence="16">
    <location>
        <begin position="19"/>
        <end position="1014"/>
    </location>
</feature>
<reference evidence="20" key="1">
    <citation type="submission" date="2011-08" db="EMBL/GenBank/DDBJ databases">
        <authorList>
            <person name="Rombauts S."/>
        </authorList>
    </citation>
    <scope>NUCLEOTIDE SEQUENCE</scope>
    <source>
        <strain evidence="20">London</strain>
    </source>
</reference>
<dbReference type="Gene3D" id="1.10.287.70">
    <property type="match status" value="1"/>
</dbReference>
<dbReference type="InterPro" id="IPR001508">
    <property type="entry name" value="Iono_Glu_rcpt_met"/>
</dbReference>
<keyword evidence="16" id="KW-0732">Signal</keyword>
<dbReference type="Pfam" id="PF10613">
    <property type="entry name" value="Lig_chan-Glu_bd"/>
    <property type="match status" value="1"/>
</dbReference>
<gene>
    <name evidence="19" type="primary">107371596</name>
</gene>
<dbReference type="AlphaFoldDB" id="T1JVR5"/>
<dbReference type="FunFam" id="1.10.287.70:FF:000143">
    <property type="entry name" value="Probable glutamate receptor"/>
    <property type="match status" value="1"/>
</dbReference>
<evidence type="ECO:0000259" key="17">
    <source>
        <dbReference type="Pfam" id="PF00060"/>
    </source>
</evidence>
<evidence type="ECO:0000256" key="8">
    <source>
        <dbReference type="ARBA" id="ARBA00023136"/>
    </source>
</evidence>
<evidence type="ECO:0000256" key="4">
    <source>
        <dbReference type="ARBA" id="ARBA00022475"/>
    </source>
</evidence>
<dbReference type="PRINTS" id="PR00177">
    <property type="entry name" value="NMDARECEPTOR"/>
</dbReference>
<evidence type="ECO:0000256" key="13">
    <source>
        <dbReference type="PIRSR" id="PIRSR601508-1"/>
    </source>
</evidence>
<keyword evidence="10" id="KW-0325">Glycoprotein</keyword>
<dbReference type="EnsemblMetazoa" id="tetur02g05540.1">
    <property type="protein sequence ID" value="tetur02g05540.1"/>
    <property type="gene ID" value="tetur02g05540"/>
</dbReference>
<comment type="subcellular location">
    <subcellularLocation>
        <location evidence="1">Cell membrane</location>
        <topology evidence="1">Multi-pass membrane protein</topology>
    </subcellularLocation>
</comment>
<keyword evidence="7" id="KW-0406">Ion transport</keyword>
<feature type="transmembrane region" description="Helical" evidence="15">
    <location>
        <begin position="582"/>
        <end position="608"/>
    </location>
</feature>
<keyword evidence="8 15" id="KW-0472">Membrane</keyword>
<dbReference type="HOGENOM" id="CLU_296186_0_0_1"/>
<keyword evidence="6 15" id="KW-1133">Transmembrane helix</keyword>
<dbReference type="InterPro" id="IPR052192">
    <property type="entry name" value="Insect_Ionotropic_Sensory_Rcpt"/>
</dbReference>
<evidence type="ECO:0000256" key="6">
    <source>
        <dbReference type="ARBA" id="ARBA00022989"/>
    </source>
</evidence>
<evidence type="ECO:0000256" key="2">
    <source>
        <dbReference type="ARBA" id="ARBA00008685"/>
    </source>
</evidence>
<evidence type="ECO:0000313" key="20">
    <source>
        <dbReference type="Proteomes" id="UP000015104"/>
    </source>
</evidence>
<dbReference type="SUPFAM" id="SSF81324">
    <property type="entry name" value="Voltage-gated potassium channels"/>
    <property type="match status" value="1"/>
</dbReference>
<dbReference type="OrthoDB" id="5984008at2759"/>
<accession>T1JVR5</accession>
<feature type="domain" description="Ionotropic glutamate receptor L-glutamate and glycine-binding" evidence="18">
    <location>
        <begin position="463"/>
        <end position="575"/>
    </location>
</feature>
<keyword evidence="11" id="KW-1071">Ligand-gated ion channel</keyword>
<dbReference type="Gene3D" id="3.40.190.10">
    <property type="entry name" value="Periplasmic binding protein-like II"/>
    <property type="match status" value="1"/>
</dbReference>
<sequence length="1014" mass="114803">MINHLFFLIYILLSPVSCQSNKDDSEQVINLGILIKYDDEISKAIRNETLFHLIGEIESFSIDNITIKVDLIDGDSDFDALVDGEPRNCNKYIGLISVLPCSLTKSLYSLIRDHCSSTLIIAIHDRNCIRPSRDQGIGFPILSSVDHVVPMLIDMRHDFLRKWDHINLIHDDTIDVMALHDLVDGLSAVHGPEIMPSTVTSYHIGLSLKNKIEITSDYRDINDSQVTLFSYENVKTDTLDLKAQVVDHITDEHKYFIVIAHSKHIKEIIKLAHSRSLLGSPRKWIFIFSDNQEDPAYWSQLSPILATTQTAIVIREESEYGRCSEMSEGCQFRLAVETLKSTLRKVALTADYDFTDVDMKRRTRNRLLTEMRLQLGSDESVSSRYCGNCDRYSLQMFEKAIIGESIKYKRKPYSTSHWSQTQFDDDFESGIKITRTGEWTPFKGLIQSSDPIPVDIVNGGGQVYKVGVVNQRPLVNVELIDGKCVVNGTTIELLTIISSRMNFTIEYVCWSDAKDDKIGDSISDEGWDGLLGKLAEGKVDLAANGIWQTPSRIKSSAFEFLSAYDVDIVSLVVKKQPEDEKFLFICPFTLGTWICVILTMIVIGPVLWTVHRSSIYYDYYGLNDGKGFFKLSNCVWYCYGAMVQQGGDILPQAISGRVLIATWWLFVIVTVTTYSGNLVALLTFPKIIQPIQNAEDLANTWGVSAGAAASGALHEMIQILEYSELSLLRDKMSYYDFEKDKYKIFDEISSGSLGYLMTEYEARYWVSTEYTRTGVCGMHVARDAVYHTPIHMVARKDAFPPSLLKELNRQMTLLTRAGIAIYWRLWYQTPGNDCMYPLIIHAGDVKKIDVVHMIGIYLFLACGIGIGFLILISEFITKYYISSDDDGLKMKTAKRQFSGSSGIQDVLKSIYTRYNANPSYSKWASNVDYYNSAEGRSTGESKLVKLSFNHPTINRDTKESFARSKWIQGASAVRAKASPNLYYDQFGPMYLNQIRGIYNDPDNFQYPFGGLRPK</sequence>
<dbReference type="GO" id="GO:0050906">
    <property type="term" value="P:detection of stimulus involved in sensory perception"/>
    <property type="evidence" value="ECO:0007669"/>
    <property type="project" value="UniProtKB-ARBA"/>
</dbReference>
<dbReference type="InterPro" id="IPR019594">
    <property type="entry name" value="Glu/Gly-bd"/>
</dbReference>
<dbReference type="PANTHER" id="PTHR42643">
    <property type="entry name" value="IONOTROPIC RECEPTOR 20A-RELATED"/>
    <property type="match status" value="1"/>
</dbReference>
<evidence type="ECO:0000313" key="19">
    <source>
        <dbReference type="EnsemblMetazoa" id="tetur02g05540.1"/>
    </source>
</evidence>
<evidence type="ECO:0000256" key="12">
    <source>
        <dbReference type="ARBA" id="ARBA00023303"/>
    </source>
</evidence>
<keyword evidence="12" id="KW-0407">Ion channel</keyword>
<evidence type="ECO:0000256" key="3">
    <source>
        <dbReference type="ARBA" id="ARBA00022448"/>
    </source>
</evidence>
<dbReference type="InterPro" id="IPR001320">
    <property type="entry name" value="Iontro_rcpt_C"/>
</dbReference>
<dbReference type="GO" id="GO:0005886">
    <property type="term" value="C:plasma membrane"/>
    <property type="evidence" value="ECO:0007669"/>
    <property type="project" value="UniProtKB-SubCell"/>
</dbReference>
<protein>
    <recommendedName>
        <fullName evidence="21">Ionotropic glutamate receptor C-terminal domain-containing protein</fullName>
    </recommendedName>
</protein>
<keyword evidence="9" id="KW-0675">Receptor</keyword>
<organism evidence="19 20">
    <name type="scientific">Tetranychus urticae</name>
    <name type="common">Two-spotted spider mite</name>
    <dbReference type="NCBI Taxonomy" id="32264"/>
    <lineage>
        <taxon>Eukaryota</taxon>
        <taxon>Metazoa</taxon>
        <taxon>Ecdysozoa</taxon>
        <taxon>Arthropoda</taxon>
        <taxon>Chelicerata</taxon>
        <taxon>Arachnida</taxon>
        <taxon>Acari</taxon>
        <taxon>Acariformes</taxon>
        <taxon>Trombidiformes</taxon>
        <taxon>Prostigmata</taxon>
        <taxon>Eleutherengona</taxon>
        <taxon>Raphignathae</taxon>
        <taxon>Tetranychoidea</taxon>
        <taxon>Tetranychidae</taxon>
        <taxon>Tetranychus</taxon>
    </lineage>
</organism>
<dbReference type="GO" id="GO:0015276">
    <property type="term" value="F:ligand-gated monoatomic ion channel activity"/>
    <property type="evidence" value="ECO:0007669"/>
    <property type="project" value="InterPro"/>
</dbReference>
<dbReference type="SUPFAM" id="SSF53850">
    <property type="entry name" value="Periplasmic binding protein-like II"/>
    <property type="match status" value="1"/>
</dbReference>
<evidence type="ECO:0008006" key="21">
    <source>
        <dbReference type="Google" id="ProtNLM"/>
    </source>
</evidence>
<evidence type="ECO:0000256" key="16">
    <source>
        <dbReference type="SAM" id="SignalP"/>
    </source>
</evidence>
<dbReference type="Proteomes" id="UP000015104">
    <property type="component" value="Unassembled WGS sequence"/>
</dbReference>
<keyword evidence="3" id="KW-0813">Transport</keyword>
<dbReference type="eggNOG" id="KOG1052">
    <property type="taxonomic scope" value="Eukaryota"/>
</dbReference>
<feature type="transmembrane region" description="Helical" evidence="15">
    <location>
        <begin position="663"/>
        <end position="684"/>
    </location>
</feature>
<evidence type="ECO:0000256" key="5">
    <source>
        <dbReference type="ARBA" id="ARBA00022692"/>
    </source>
</evidence>
<keyword evidence="5 15" id="KW-0812">Transmembrane</keyword>
<feature type="signal peptide" evidence="16">
    <location>
        <begin position="1"/>
        <end position="18"/>
    </location>
</feature>
<proteinExistence type="inferred from homology"/>
<evidence type="ECO:0000256" key="10">
    <source>
        <dbReference type="ARBA" id="ARBA00023180"/>
    </source>
</evidence>
<evidence type="ECO:0000256" key="15">
    <source>
        <dbReference type="SAM" id="Phobius"/>
    </source>
</evidence>
<feature type="domain" description="Ionotropic glutamate receptor C-terminal" evidence="17">
    <location>
        <begin position="591"/>
        <end position="864"/>
    </location>
</feature>
<evidence type="ECO:0000259" key="18">
    <source>
        <dbReference type="Pfam" id="PF10613"/>
    </source>
</evidence>
<dbReference type="GO" id="GO:0038023">
    <property type="term" value="F:signaling receptor activity"/>
    <property type="evidence" value="ECO:0007669"/>
    <property type="project" value="InterPro"/>
</dbReference>
<feature type="binding site" evidence="13">
    <location>
        <position position="552"/>
    </location>
    <ligand>
        <name>L-glutamate</name>
        <dbReference type="ChEBI" id="CHEBI:29985"/>
    </ligand>
</feature>
<evidence type="ECO:0000256" key="14">
    <source>
        <dbReference type="PIRSR" id="PIRSR601508-2"/>
    </source>
</evidence>
<feature type="transmembrane region" description="Helical" evidence="15">
    <location>
        <begin position="856"/>
        <end position="881"/>
    </location>
</feature>
<name>T1JVR5_TETUR</name>
<keyword evidence="4" id="KW-1003">Cell membrane</keyword>
<comment type="similarity">
    <text evidence="2">Belongs to the glutamate-gated ion channel (TC 1.A.10.1) family.</text>
</comment>
<keyword evidence="20" id="KW-1185">Reference proteome</keyword>
<reference evidence="19" key="2">
    <citation type="submission" date="2015-06" db="UniProtKB">
        <authorList>
            <consortium name="EnsemblMetazoa"/>
        </authorList>
    </citation>
    <scope>IDENTIFICATION</scope>
</reference>
<evidence type="ECO:0000256" key="11">
    <source>
        <dbReference type="ARBA" id="ARBA00023286"/>
    </source>
</evidence>
<dbReference type="EMBL" id="CAEY01000796">
    <property type="status" value="NOT_ANNOTATED_CDS"/>
    <property type="molecule type" value="Genomic_DNA"/>
</dbReference>
<evidence type="ECO:0000256" key="9">
    <source>
        <dbReference type="ARBA" id="ARBA00023170"/>
    </source>
</evidence>
<evidence type="ECO:0000256" key="7">
    <source>
        <dbReference type="ARBA" id="ARBA00023065"/>
    </source>
</evidence>
<dbReference type="Pfam" id="PF00060">
    <property type="entry name" value="Lig_chan"/>
    <property type="match status" value="1"/>
</dbReference>
<feature type="site" description="Crucial to convey clamshell closure to channel opening" evidence="14">
    <location>
        <position position="691"/>
    </location>
</feature>